<keyword evidence="1" id="KW-0732">Signal</keyword>
<dbReference type="Proteomes" id="UP000516046">
    <property type="component" value="Chromosome"/>
</dbReference>
<name>A0A7G9WIU5_9FIRM</name>
<feature type="signal peptide" evidence="1">
    <location>
        <begin position="1"/>
        <end position="28"/>
    </location>
</feature>
<proteinExistence type="predicted"/>
<dbReference type="AlphaFoldDB" id="A0A7G9WIU5"/>
<feature type="chain" id="PRO_5028967623" evidence="1">
    <location>
        <begin position="29"/>
        <end position="339"/>
    </location>
</feature>
<organism evidence="2 3">
    <name type="scientific">Caproicibacterium amylolyticum</name>
    <dbReference type="NCBI Taxonomy" id="2766537"/>
    <lineage>
        <taxon>Bacteria</taxon>
        <taxon>Bacillati</taxon>
        <taxon>Bacillota</taxon>
        <taxon>Clostridia</taxon>
        <taxon>Eubacteriales</taxon>
        <taxon>Oscillospiraceae</taxon>
        <taxon>Caproicibacterium</taxon>
    </lineage>
</organism>
<evidence type="ECO:0000256" key="1">
    <source>
        <dbReference type="SAM" id="SignalP"/>
    </source>
</evidence>
<accession>A0A7G9WIU5</accession>
<dbReference type="EMBL" id="CP060696">
    <property type="protein sequence ID" value="QNO18607.1"/>
    <property type="molecule type" value="Genomic_DNA"/>
</dbReference>
<reference evidence="2 3" key="1">
    <citation type="submission" date="2020-08" db="EMBL/GenBank/DDBJ databases">
        <authorList>
            <person name="Ren C."/>
            <person name="Gu Y."/>
            <person name="Xu Y."/>
        </authorList>
    </citation>
    <scope>NUCLEOTIDE SEQUENCE [LARGE SCALE GENOMIC DNA]</scope>
    <source>
        <strain evidence="2 3">LBM18003</strain>
    </source>
</reference>
<sequence length="339" mass="35483">MNLTGKRVFAVITAAVLAGAVSTMGTFAADGLHTNTLVQESSASYRMTVPASGVGYTTSVTGSSVVAGESFELRVALKTGFQKQEPVVLANGVQLSPLEKDSTAHTYTYVIPEVNADAVFTVSALADTAVPAASEDSGKPQEENPDGFPVHYNGSSPVSNLTGVQPLSCGGLLTFKVYSKTAPQKVSCGNGAVSSVNAAMKAWDEKTQTSEWQVYGIASSSRSSDDTGIYAQVNGTTTRLFSVKLTKAPYTCDTTKNISLKSGKQYWAKVTVAKGTKVSYAAGNGSVVSTLVKNGGKPADLKDGNDTYYMGLKAVKSGETGLYLTVNGQKYCMYRITVA</sequence>
<gene>
    <name evidence="2" type="ORF">H6X83_02870</name>
</gene>
<dbReference type="KEGG" id="caml:H6X83_02870"/>
<evidence type="ECO:0000313" key="2">
    <source>
        <dbReference type="EMBL" id="QNO18607.1"/>
    </source>
</evidence>
<protein>
    <submittedName>
        <fullName evidence="2">Uncharacterized protein</fullName>
    </submittedName>
</protein>
<evidence type="ECO:0000313" key="3">
    <source>
        <dbReference type="Proteomes" id="UP000516046"/>
    </source>
</evidence>
<dbReference type="RefSeq" id="WP_212507673.1">
    <property type="nucleotide sequence ID" value="NZ_CP060696.1"/>
</dbReference>
<keyword evidence="3" id="KW-1185">Reference proteome</keyword>